<feature type="domain" description="Sulfatase-modifying factor enzyme-like" evidence="2">
    <location>
        <begin position="25"/>
        <end position="249"/>
    </location>
</feature>
<evidence type="ECO:0000313" key="4">
    <source>
        <dbReference type="Proteomes" id="UP001621964"/>
    </source>
</evidence>
<dbReference type="Pfam" id="PF03781">
    <property type="entry name" value="FGE-sulfatase"/>
    <property type="match status" value="1"/>
</dbReference>
<reference evidence="3 4" key="1">
    <citation type="submission" date="2024-11" db="EMBL/GenBank/DDBJ databases">
        <authorList>
            <person name="Mikucki A.G."/>
            <person name="Kahler C.M."/>
        </authorList>
    </citation>
    <scope>NUCLEOTIDE SEQUENCE [LARGE SCALE GENOMIC DNA]</scope>
    <source>
        <strain evidence="3 4">EXNM717</strain>
    </source>
</reference>
<dbReference type="RefSeq" id="WP_293277740.1">
    <property type="nucleotide sequence ID" value="NZ_CAUJQB010000165.1"/>
</dbReference>
<dbReference type="PANTHER" id="PTHR23150:SF19">
    <property type="entry name" value="FORMYLGLYCINE-GENERATING ENZYME"/>
    <property type="match status" value="1"/>
</dbReference>
<dbReference type="Gene3D" id="3.90.1580.10">
    <property type="entry name" value="paralog of FGE (formylglycine-generating enzyme)"/>
    <property type="match status" value="1"/>
</dbReference>
<gene>
    <name evidence="3" type="ORF">ACI43T_08245</name>
</gene>
<name>A0ABW8Q4H8_9NEIS</name>
<dbReference type="InterPro" id="IPR042095">
    <property type="entry name" value="SUMF_sf"/>
</dbReference>
<evidence type="ECO:0000313" key="3">
    <source>
        <dbReference type="EMBL" id="MFK7642478.1"/>
    </source>
</evidence>
<dbReference type="PANTHER" id="PTHR23150">
    <property type="entry name" value="SULFATASE MODIFYING FACTOR 1, 2"/>
    <property type="match status" value="1"/>
</dbReference>
<keyword evidence="1" id="KW-0732">Signal</keyword>
<feature type="chain" id="PRO_5047346175" evidence="1">
    <location>
        <begin position="21"/>
        <end position="251"/>
    </location>
</feature>
<proteinExistence type="predicted"/>
<feature type="signal peptide" evidence="1">
    <location>
        <begin position="1"/>
        <end position="20"/>
    </location>
</feature>
<accession>A0ABW8Q4H8</accession>
<dbReference type="EMBL" id="JBJGEB010000007">
    <property type="protein sequence ID" value="MFK7642478.1"/>
    <property type="molecule type" value="Genomic_DNA"/>
</dbReference>
<sequence length="251" mass="27918">MKTVKSLILAGLLICGSAVAANMAKIEGGSYRPLYLKKDTPMISVKPYQIDKYPVTNAEFSEFVQSHPQWQRGKVSSKQAEPAYLKHWVKNGSNSYAPKPSEMKHPVTNVSWFAANAYCSAQGKRLPTIDEWEFAAQASATQKNGTGEPNYNRTILDWYADGGRKGLQNVGKNKPNYWGVYDMHGLIWEWTEDFNSSQLTSSNADSQMFCSGASIGSSDPSNYAAFLRYGIRTSLQSKYVLHNLGFRCAAK</sequence>
<evidence type="ECO:0000256" key="1">
    <source>
        <dbReference type="SAM" id="SignalP"/>
    </source>
</evidence>
<keyword evidence="4" id="KW-1185">Reference proteome</keyword>
<protein>
    <submittedName>
        <fullName evidence="3">Formylglycine-generating enzyme family protein</fullName>
    </submittedName>
</protein>
<dbReference type="InterPro" id="IPR051043">
    <property type="entry name" value="Sulfatase_Mod_Factor_Kinase"/>
</dbReference>
<comment type="caution">
    <text evidence="3">The sequence shown here is derived from an EMBL/GenBank/DDBJ whole genome shotgun (WGS) entry which is preliminary data.</text>
</comment>
<organism evidence="3 4">
    <name type="scientific">Neisseria oralis</name>
    <dbReference type="NCBI Taxonomy" id="1107316"/>
    <lineage>
        <taxon>Bacteria</taxon>
        <taxon>Pseudomonadati</taxon>
        <taxon>Pseudomonadota</taxon>
        <taxon>Betaproteobacteria</taxon>
        <taxon>Neisseriales</taxon>
        <taxon>Neisseriaceae</taxon>
        <taxon>Neisseria</taxon>
    </lineage>
</organism>
<dbReference type="InterPro" id="IPR005532">
    <property type="entry name" value="SUMF_dom"/>
</dbReference>
<dbReference type="SUPFAM" id="SSF56436">
    <property type="entry name" value="C-type lectin-like"/>
    <property type="match status" value="1"/>
</dbReference>
<evidence type="ECO:0000259" key="2">
    <source>
        <dbReference type="Pfam" id="PF03781"/>
    </source>
</evidence>
<dbReference type="InterPro" id="IPR016187">
    <property type="entry name" value="CTDL_fold"/>
</dbReference>
<dbReference type="Proteomes" id="UP001621964">
    <property type="component" value="Unassembled WGS sequence"/>
</dbReference>